<dbReference type="Pfam" id="PF01757">
    <property type="entry name" value="Acyl_transf_3"/>
    <property type="match status" value="1"/>
</dbReference>
<feature type="transmembrane region" description="Helical" evidence="1">
    <location>
        <begin position="331"/>
        <end position="348"/>
    </location>
</feature>
<feature type="transmembrane region" description="Helical" evidence="1">
    <location>
        <begin position="236"/>
        <end position="257"/>
    </location>
</feature>
<feature type="transmembrane region" description="Helical" evidence="1">
    <location>
        <begin position="290"/>
        <end position="311"/>
    </location>
</feature>
<gene>
    <name evidence="4" type="ORF">CXK99_12425</name>
</gene>
<evidence type="ECO:0000259" key="2">
    <source>
        <dbReference type="Pfam" id="PF01757"/>
    </source>
</evidence>
<dbReference type="GO" id="GO:0016020">
    <property type="term" value="C:membrane"/>
    <property type="evidence" value="ECO:0007669"/>
    <property type="project" value="TreeGrafter"/>
</dbReference>
<dbReference type="GO" id="GO:0016747">
    <property type="term" value="F:acyltransferase activity, transferring groups other than amino-acyl groups"/>
    <property type="evidence" value="ECO:0007669"/>
    <property type="project" value="InterPro"/>
</dbReference>
<dbReference type="InterPro" id="IPR050879">
    <property type="entry name" value="Acyltransferase_3"/>
</dbReference>
<dbReference type="Pfam" id="PF19040">
    <property type="entry name" value="SGNH"/>
    <property type="match status" value="1"/>
</dbReference>
<sequence length="696" mass="77905">MNNPIAGAPRLRYYPYIDGLRALAVLSVLVYHLHGPWLPGGFVGVDVFFVISGFVVSASIASFKGQGLWQFLGYFYTRRIRRIFPALIVCLLLTSLASALFIPSIWLSEVNQRTGIYAFFGLSNFILAQTGRDYFAPTTEFNPYTHTWSLAVEEQFYLVFPFLFLAWLSGPRGRKLSMLLFAIAAAASIALAGWQSQVSPTQAYFLTPARFWELAAGVLLYQLLSRLPERTAADRYGWLYALAASLSLIMVLLAFIVSTPQRFPMPGALLAVVGTIGVLGLLYRHPGLRWLHGLLGGRPLVAVGKISYSLYLWHWPVFVLFRWTVGLETPLQRTIAVALAFALAMASYRWVETPVRHAAFMRRMPQRAVIAGGLLIILVGWSGAHYIDQKQPQLSLSSISQVPDDWYPRGSSSFKDFPGCIADPEYRVVNGATLMLYAPHGCVQPRPLQERVLYVIGDSHAMAYEGLFKQYAIEQSIRVHAYVKSGCAFISLQPWNNDAACRQFARDVLSDLATLKAGDILFLPSLRLPRFADQWAFLGMEQAYDGMFGPQADAGRRQVVEETVLMLREFTERGVQVVFEAPKPLFKAPPFRCADWFNRDNPICAQGLEMSRQQLQEYRQPVLAAFIEIQTQLPGIGIWDPFPVLCPAEPCSAWHDGRPLFLDADHISGYGNSRLLADFSSYMNARPGSPMARLNP</sequence>
<evidence type="ECO:0000313" key="5">
    <source>
        <dbReference type="Proteomes" id="UP000236003"/>
    </source>
</evidence>
<protein>
    <submittedName>
        <fullName evidence="4">Acyltransferase</fullName>
    </submittedName>
</protein>
<proteinExistence type="predicted"/>
<evidence type="ECO:0000313" key="4">
    <source>
        <dbReference type="EMBL" id="PNF59069.1"/>
    </source>
</evidence>
<reference evidence="4 5" key="1">
    <citation type="submission" date="2018-01" db="EMBL/GenBank/DDBJ databases">
        <title>Denitrification phenotypes of diverse strains of Pseudomonas stutzeri.</title>
        <authorList>
            <person name="Milligan D.A."/>
            <person name="Bergaust L."/>
            <person name="Bakken L.R."/>
            <person name="Frostegard A."/>
        </authorList>
    </citation>
    <scope>NUCLEOTIDE SEQUENCE [LARGE SCALE GENOMIC DNA]</scope>
    <source>
        <strain evidence="4 5">CCUG 44592</strain>
    </source>
</reference>
<feature type="transmembrane region" description="Helical" evidence="1">
    <location>
        <begin position="43"/>
        <end position="63"/>
    </location>
</feature>
<dbReference type="PANTHER" id="PTHR23028">
    <property type="entry name" value="ACETYLTRANSFERASE"/>
    <property type="match status" value="1"/>
</dbReference>
<dbReference type="AlphaFoldDB" id="A0A2N8RD97"/>
<feature type="transmembrane region" description="Helical" evidence="1">
    <location>
        <begin position="203"/>
        <end position="224"/>
    </location>
</feature>
<dbReference type="Proteomes" id="UP000236003">
    <property type="component" value="Unassembled WGS sequence"/>
</dbReference>
<dbReference type="InterPro" id="IPR043968">
    <property type="entry name" value="SGNH"/>
</dbReference>
<dbReference type="EMBL" id="POUM01000010">
    <property type="protein sequence ID" value="PNF59069.1"/>
    <property type="molecule type" value="Genomic_DNA"/>
</dbReference>
<feature type="transmembrane region" description="Helical" evidence="1">
    <location>
        <begin position="83"/>
        <end position="102"/>
    </location>
</feature>
<feature type="transmembrane region" description="Helical" evidence="1">
    <location>
        <begin position="368"/>
        <end position="387"/>
    </location>
</feature>
<keyword evidence="1" id="KW-0472">Membrane</keyword>
<dbReference type="PANTHER" id="PTHR23028:SF53">
    <property type="entry name" value="ACYL_TRANSF_3 DOMAIN-CONTAINING PROTEIN"/>
    <property type="match status" value="1"/>
</dbReference>
<feature type="transmembrane region" description="Helical" evidence="1">
    <location>
        <begin position="155"/>
        <end position="171"/>
    </location>
</feature>
<keyword evidence="4" id="KW-0012">Acyltransferase</keyword>
<feature type="domain" description="SGNH" evidence="3">
    <location>
        <begin position="449"/>
        <end position="679"/>
    </location>
</feature>
<evidence type="ECO:0000259" key="3">
    <source>
        <dbReference type="Pfam" id="PF19040"/>
    </source>
</evidence>
<dbReference type="InterPro" id="IPR002656">
    <property type="entry name" value="Acyl_transf_3_dom"/>
</dbReference>
<accession>A0A2N8RD97</accession>
<dbReference type="RefSeq" id="WP_102820762.1">
    <property type="nucleotide sequence ID" value="NZ_JAMOHR010000009.1"/>
</dbReference>
<organism evidence="4 5">
    <name type="scientific">Stutzerimonas stutzeri</name>
    <name type="common">Pseudomonas stutzeri</name>
    <dbReference type="NCBI Taxonomy" id="316"/>
    <lineage>
        <taxon>Bacteria</taxon>
        <taxon>Pseudomonadati</taxon>
        <taxon>Pseudomonadota</taxon>
        <taxon>Gammaproteobacteria</taxon>
        <taxon>Pseudomonadales</taxon>
        <taxon>Pseudomonadaceae</taxon>
        <taxon>Stutzerimonas</taxon>
    </lineage>
</organism>
<name>A0A2N8RD97_STUST</name>
<feature type="domain" description="Acyltransferase 3" evidence="2">
    <location>
        <begin position="15"/>
        <end position="348"/>
    </location>
</feature>
<feature type="transmembrane region" description="Helical" evidence="1">
    <location>
        <begin position="13"/>
        <end position="31"/>
    </location>
</feature>
<keyword evidence="1" id="KW-0812">Transmembrane</keyword>
<keyword evidence="1" id="KW-1133">Transmembrane helix</keyword>
<feature type="transmembrane region" description="Helical" evidence="1">
    <location>
        <begin position="263"/>
        <end position="283"/>
    </location>
</feature>
<feature type="transmembrane region" description="Helical" evidence="1">
    <location>
        <begin position="178"/>
        <end position="197"/>
    </location>
</feature>
<dbReference type="GO" id="GO:0009103">
    <property type="term" value="P:lipopolysaccharide biosynthetic process"/>
    <property type="evidence" value="ECO:0007669"/>
    <property type="project" value="TreeGrafter"/>
</dbReference>
<keyword evidence="4" id="KW-0808">Transferase</keyword>
<evidence type="ECO:0000256" key="1">
    <source>
        <dbReference type="SAM" id="Phobius"/>
    </source>
</evidence>
<comment type="caution">
    <text evidence="4">The sequence shown here is derived from an EMBL/GenBank/DDBJ whole genome shotgun (WGS) entry which is preliminary data.</text>
</comment>